<dbReference type="SUPFAM" id="SSF161098">
    <property type="entry name" value="MetI-like"/>
    <property type="match status" value="1"/>
</dbReference>
<protein>
    <recommendedName>
        <fullName evidence="8">ABC transmembrane type-1 domain-containing protein</fullName>
    </recommendedName>
</protein>
<dbReference type="GO" id="GO:0005886">
    <property type="term" value="C:plasma membrane"/>
    <property type="evidence" value="ECO:0007669"/>
    <property type="project" value="UniProtKB-SubCell"/>
</dbReference>
<keyword evidence="4 7" id="KW-0812">Transmembrane</keyword>
<comment type="caution">
    <text evidence="9">The sequence shown here is derived from an EMBL/GenBank/DDBJ whole genome shotgun (WGS) entry which is preliminary data.</text>
</comment>
<name>A0A2R5EYE7_9BACL</name>
<comment type="subcellular location">
    <subcellularLocation>
        <location evidence="1 7">Cell membrane</location>
        <topology evidence="1 7">Multi-pass membrane protein</topology>
    </subcellularLocation>
</comment>
<evidence type="ECO:0000256" key="7">
    <source>
        <dbReference type="RuleBase" id="RU363032"/>
    </source>
</evidence>
<comment type="similarity">
    <text evidence="7">Belongs to the binding-protein-dependent transport system permease family.</text>
</comment>
<evidence type="ECO:0000313" key="10">
    <source>
        <dbReference type="Proteomes" id="UP000245202"/>
    </source>
</evidence>
<dbReference type="Pfam" id="PF00528">
    <property type="entry name" value="BPD_transp_1"/>
    <property type="match status" value="1"/>
</dbReference>
<dbReference type="Gene3D" id="1.10.3720.10">
    <property type="entry name" value="MetI-like"/>
    <property type="match status" value="1"/>
</dbReference>
<accession>A0A2R5EYE7</accession>
<feature type="transmembrane region" description="Helical" evidence="7">
    <location>
        <begin position="85"/>
        <end position="105"/>
    </location>
</feature>
<keyword evidence="5 7" id="KW-1133">Transmembrane helix</keyword>
<keyword evidence="2 7" id="KW-0813">Transport</keyword>
<feature type="transmembrane region" description="Helical" evidence="7">
    <location>
        <begin position="21"/>
        <end position="40"/>
    </location>
</feature>
<evidence type="ECO:0000256" key="4">
    <source>
        <dbReference type="ARBA" id="ARBA00022692"/>
    </source>
</evidence>
<feature type="transmembrane region" description="Helical" evidence="7">
    <location>
        <begin position="117"/>
        <end position="136"/>
    </location>
</feature>
<feature type="transmembrane region" description="Helical" evidence="7">
    <location>
        <begin position="170"/>
        <end position="192"/>
    </location>
</feature>
<evidence type="ECO:0000256" key="1">
    <source>
        <dbReference type="ARBA" id="ARBA00004651"/>
    </source>
</evidence>
<sequence>MIEMVKPKHGFWSQIRESVPAYLLVLPTFAVFCVFLYIPFVKALRISTFKFNGIGDLTDYVGFANYWRVLQDEKFYSAFWNTFKLIGVDSLFSIGTGFLLAFVLYKGIKLKRFFNTALFIPYLISMVVIGSIWRIIYDPTIGPLNQFLEAIGLAEWAQPWLSNEHTALPAIMLTWIWHTIPFNMLIIYANLMTMPGDFLEAAEMDGATPLQKLRYIILPYLLPTFGTLLLLTVTTDLKAFDMVWVMTQGGPGGASEVITSYVYRKAFSTQDFGTATAASVIMMLVMVTIMIVAQLAGRMGGKGR</sequence>
<dbReference type="InterPro" id="IPR050809">
    <property type="entry name" value="UgpAE/MalFG_permease"/>
</dbReference>
<evidence type="ECO:0000256" key="6">
    <source>
        <dbReference type="ARBA" id="ARBA00023136"/>
    </source>
</evidence>
<keyword evidence="6 7" id="KW-0472">Membrane</keyword>
<dbReference type="AlphaFoldDB" id="A0A2R5EYE7"/>
<dbReference type="InterPro" id="IPR000515">
    <property type="entry name" value="MetI-like"/>
</dbReference>
<dbReference type="CDD" id="cd06261">
    <property type="entry name" value="TM_PBP2"/>
    <property type="match status" value="1"/>
</dbReference>
<dbReference type="GO" id="GO:0055085">
    <property type="term" value="P:transmembrane transport"/>
    <property type="evidence" value="ECO:0007669"/>
    <property type="project" value="InterPro"/>
</dbReference>
<gene>
    <name evidence="9" type="ORF">PAT3040_06577</name>
</gene>
<evidence type="ECO:0000259" key="8">
    <source>
        <dbReference type="PROSITE" id="PS50928"/>
    </source>
</evidence>
<reference evidence="9 10" key="1">
    <citation type="submission" date="2017-08" db="EMBL/GenBank/DDBJ databases">
        <title>Substantial Increase in Enzyme Production by Combined Drug-Resistance Mutations in Paenibacillus agaridevorans.</title>
        <authorList>
            <person name="Tanaka Y."/>
            <person name="Funane K."/>
            <person name="Hosaka T."/>
            <person name="Shiwa Y."/>
            <person name="Fujita N."/>
            <person name="Miyazaki T."/>
            <person name="Yoshikawa H."/>
            <person name="Murakami K."/>
            <person name="Kasahara K."/>
            <person name="Inaoka T."/>
            <person name="Hiraga Y."/>
            <person name="Ochi K."/>
        </authorList>
    </citation>
    <scope>NUCLEOTIDE SEQUENCE [LARGE SCALE GENOMIC DNA]</scope>
    <source>
        <strain evidence="9 10">T-3040</strain>
    </source>
</reference>
<feature type="transmembrane region" description="Helical" evidence="7">
    <location>
        <begin position="272"/>
        <end position="296"/>
    </location>
</feature>
<dbReference type="PANTHER" id="PTHR43227:SF11">
    <property type="entry name" value="BLL4140 PROTEIN"/>
    <property type="match status" value="1"/>
</dbReference>
<dbReference type="PROSITE" id="PS50928">
    <property type="entry name" value="ABC_TM1"/>
    <property type="match status" value="1"/>
</dbReference>
<proteinExistence type="inferred from homology"/>
<keyword evidence="3" id="KW-1003">Cell membrane</keyword>
<evidence type="ECO:0000256" key="2">
    <source>
        <dbReference type="ARBA" id="ARBA00022448"/>
    </source>
</evidence>
<evidence type="ECO:0000313" key="9">
    <source>
        <dbReference type="EMBL" id="GBG11732.1"/>
    </source>
</evidence>
<feature type="transmembrane region" description="Helical" evidence="7">
    <location>
        <begin position="213"/>
        <end position="233"/>
    </location>
</feature>
<evidence type="ECO:0000256" key="5">
    <source>
        <dbReference type="ARBA" id="ARBA00022989"/>
    </source>
</evidence>
<keyword evidence="10" id="KW-1185">Reference proteome</keyword>
<organism evidence="9 10">
    <name type="scientific">Paenibacillus agaridevorans</name>
    <dbReference type="NCBI Taxonomy" id="171404"/>
    <lineage>
        <taxon>Bacteria</taxon>
        <taxon>Bacillati</taxon>
        <taxon>Bacillota</taxon>
        <taxon>Bacilli</taxon>
        <taxon>Bacillales</taxon>
        <taxon>Paenibacillaceae</taxon>
        <taxon>Paenibacillus</taxon>
    </lineage>
</organism>
<dbReference type="EMBL" id="BDQX01000430">
    <property type="protein sequence ID" value="GBG11732.1"/>
    <property type="molecule type" value="Genomic_DNA"/>
</dbReference>
<feature type="domain" description="ABC transmembrane type-1" evidence="8">
    <location>
        <begin position="79"/>
        <end position="293"/>
    </location>
</feature>
<evidence type="ECO:0000256" key="3">
    <source>
        <dbReference type="ARBA" id="ARBA00022475"/>
    </source>
</evidence>
<dbReference type="InterPro" id="IPR035906">
    <property type="entry name" value="MetI-like_sf"/>
</dbReference>
<dbReference type="PANTHER" id="PTHR43227">
    <property type="entry name" value="BLL4140 PROTEIN"/>
    <property type="match status" value="1"/>
</dbReference>
<dbReference type="Proteomes" id="UP000245202">
    <property type="component" value="Unassembled WGS sequence"/>
</dbReference>